<sequence length="101" mass="11242">MALGYIPGRWLGLNGSLDQLDIQRNPPKTISRKNLSPWKTCTSAAAAAHNANFGVFCVLNQTHTVKKCTTQDEDEEELITTKTKTLWNCRLRKAARGLKGK</sequence>
<gene>
    <name evidence="1" type="ORF">RUM44_005378</name>
</gene>
<proteinExistence type="predicted"/>
<evidence type="ECO:0000313" key="2">
    <source>
        <dbReference type="Proteomes" id="UP001359485"/>
    </source>
</evidence>
<name>A0ABR1ADD7_POLSC</name>
<dbReference type="Proteomes" id="UP001359485">
    <property type="component" value="Unassembled WGS sequence"/>
</dbReference>
<protein>
    <submittedName>
        <fullName evidence="1">Uncharacterized protein</fullName>
    </submittedName>
</protein>
<keyword evidence="2" id="KW-1185">Reference proteome</keyword>
<accession>A0ABR1ADD7</accession>
<dbReference type="EMBL" id="JAWJWF010000053">
    <property type="protein sequence ID" value="KAK6617021.1"/>
    <property type="molecule type" value="Genomic_DNA"/>
</dbReference>
<comment type="caution">
    <text evidence="1">The sequence shown here is derived from an EMBL/GenBank/DDBJ whole genome shotgun (WGS) entry which is preliminary data.</text>
</comment>
<organism evidence="1 2">
    <name type="scientific">Polyplax serrata</name>
    <name type="common">Common mouse louse</name>
    <dbReference type="NCBI Taxonomy" id="468196"/>
    <lineage>
        <taxon>Eukaryota</taxon>
        <taxon>Metazoa</taxon>
        <taxon>Ecdysozoa</taxon>
        <taxon>Arthropoda</taxon>
        <taxon>Hexapoda</taxon>
        <taxon>Insecta</taxon>
        <taxon>Pterygota</taxon>
        <taxon>Neoptera</taxon>
        <taxon>Paraneoptera</taxon>
        <taxon>Psocodea</taxon>
        <taxon>Troctomorpha</taxon>
        <taxon>Phthiraptera</taxon>
        <taxon>Anoplura</taxon>
        <taxon>Polyplacidae</taxon>
        <taxon>Polyplax</taxon>
    </lineage>
</organism>
<evidence type="ECO:0000313" key="1">
    <source>
        <dbReference type="EMBL" id="KAK6617021.1"/>
    </source>
</evidence>
<reference evidence="1 2" key="1">
    <citation type="submission" date="2023-09" db="EMBL/GenBank/DDBJ databases">
        <title>Genomes of two closely related lineages of the louse Polyplax serrata with different host specificities.</title>
        <authorList>
            <person name="Martinu J."/>
            <person name="Tarabai H."/>
            <person name="Stefka J."/>
            <person name="Hypsa V."/>
        </authorList>
    </citation>
    <scope>NUCLEOTIDE SEQUENCE [LARGE SCALE GENOMIC DNA]</scope>
    <source>
        <strain evidence="1">98ZLc_SE</strain>
    </source>
</reference>